<accession>A0A6H1ZMG0</accession>
<evidence type="ECO:0000313" key="1">
    <source>
        <dbReference type="EMBL" id="QJA48662.1"/>
    </source>
</evidence>
<dbReference type="AlphaFoldDB" id="A0A6H1ZMG0"/>
<sequence length="98" mass="11345">MEEKETLKSTRDQIEEFKNSMLWLDFKSELKRLYVNAGIEYDLVGEPHTDDSGAKIVPNSSETLIHLGEIKGRRKAVKYFLSIPDIFLQILEENKNDS</sequence>
<protein>
    <submittedName>
        <fullName evidence="1">Uncharacterized protein</fullName>
    </submittedName>
</protein>
<gene>
    <name evidence="1" type="ORF">TM448A01074_0012</name>
</gene>
<proteinExistence type="predicted"/>
<organism evidence="1">
    <name type="scientific">viral metagenome</name>
    <dbReference type="NCBI Taxonomy" id="1070528"/>
    <lineage>
        <taxon>unclassified sequences</taxon>
        <taxon>metagenomes</taxon>
        <taxon>organismal metagenomes</taxon>
    </lineage>
</organism>
<name>A0A6H1ZMG0_9ZZZZ</name>
<dbReference type="EMBL" id="MT144095">
    <property type="protein sequence ID" value="QJA48662.1"/>
    <property type="molecule type" value="Genomic_DNA"/>
</dbReference>
<reference evidence="1" key="1">
    <citation type="submission" date="2020-03" db="EMBL/GenBank/DDBJ databases">
        <title>The deep terrestrial virosphere.</title>
        <authorList>
            <person name="Holmfeldt K."/>
            <person name="Nilsson E."/>
            <person name="Simone D."/>
            <person name="Lopez-Fernandez M."/>
            <person name="Wu X."/>
            <person name="de Brujin I."/>
            <person name="Lundin D."/>
            <person name="Andersson A."/>
            <person name="Bertilsson S."/>
            <person name="Dopson M."/>
        </authorList>
    </citation>
    <scope>NUCLEOTIDE SEQUENCE</scope>
    <source>
        <strain evidence="1">TM448A01074</strain>
    </source>
</reference>